<evidence type="ECO:0000313" key="2">
    <source>
        <dbReference type="EMBL" id="PHN02411.1"/>
    </source>
</evidence>
<reference evidence="2 3" key="1">
    <citation type="submission" date="2017-10" db="EMBL/GenBank/DDBJ databases">
        <title>The draft genome sequence of Lewinella nigricans NBRC 102662.</title>
        <authorList>
            <person name="Wang K."/>
        </authorList>
    </citation>
    <scope>NUCLEOTIDE SEQUENCE [LARGE SCALE GENOMIC DNA]</scope>
    <source>
        <strain evidence="2 3">NBRC 102662</strain>
    </source>
</reference>
<organism evidence="2 3">
    <name type="scientific">Flavilitoribacter nigricans (strain ATCC 23147 / DSM 23189 / NBRC 102662 / NCIMB 1420 / SS-2)</name>
    <name type="common">Lewinella nigricans</name>
    <dbReference type="NCBI Taxonomy" id="1122177"/>
    <lineage>
        <taxon>Bacteria</taxon>
        <taxon>Pseudomonadati</taxon>
        <taxon>Bacteroidota</taxon>
        <taxon>Saprospiria</taxon>
        <taxon>Saprospirales</taxon>
        <taxon>Lewinellaceae</taxon>
        <taxon>Flavilitoribacter</taxon>
    </lineage>
</organism>
<proteinExistence type="predicted"/>
<dbReference type="AlphaFoldDB" id="A0A2D0N1K4"/>
<dbReference type="EMBL" id="PDUD01000040">
    <property type="protein sequence ID" value="PHN02411.1"/>
    <property type="molecule type" value="Genomic_DNA"/>
</dbReference>
<dbReference type="OrthoDB" id="9796904at2"/>
<gene>
    <name evidence="2" type="ORF">CRP01_32020</name>
</gene>
<protein>
    <recommendedName>
        <fullName evidence="1">ARG and Rhodanese-Phosphatase-superfamily-associated domain-containing protein</fullName>
    </recommendedName>
</protein>
<feature type="domain" description="ARG and Rhodanese-Phosphatase-superfamily-associated" evidence="1">
    <location>
        <begin position="12"/>
        <end position="306"/>
    </location>
</feature>
<dbReference type="InterPro" id="IPR046699">
    <property type="entry name" value="ARPP-1"/>
</dbReference>
<evidence type="ECO:0000313" key="3">
    <source>
        <dbReference type="Proteomes" id="UP000223913"/>
    </source>
</evidence>
<sequence length="319" mass="35371">MMKTTFKQTREKIHIGPAVTYENLCIFPLISSQDSALNYLGMKTALTKKLIEIQEISEAGSVPDLNVVNHSELPVLIVDGEELAGAKQNRIANTSILLAAGTTTKIPVSCTEQGRWRYNSRSFSDSGIVMSSRARVSKNHRVSSNLKQARGFDAEQREVWRDVESLHFRGSTRSDTHAMKDAYELKQKQITAYVQAFPLEAGQKGMIVFMNGELAGMDYVSRFAAYADVHEKFLKSHAIEALTEIKTGWSVDGFEETAEMFLDNLLTLPATEHPSVGLGKDFRLEGPDAGSAMLTFGEEVVHWNAFPSSMIDNPGRYIG</sequence>
<comment type="caution">
    <text evidence="2">The sequence shown here is derived from an EMBL/GenBank/DDBJ whole genome shotgun (WGS) entry which is preliminary data.</text>
</comment>
<keyword evidence="3" id="KW-1185">Reference proteome</keyword>
<dbReference type="Proteomes" id="UP000223913">
    <property type="component" value="Unassembled WGS sequence"/>
</dbReference>
<evidence type="ECO:0000259" key="1">
    <source>
        <dbReference type="Pfam" id="PF20208"/>
    </source>
</evidence>
<dbReference type="RefSeq" id="WP_099154158.1">
    <property type="nucleotide sequence ID" value="NZ_PDUD01000040.1"/>
</dbReference>
<accession>A0A2D0N1K4</accession>
<dbReference type="Pfam" id="PF20208">
    <property type="entry name" value="ARPP-1"/>
    <property type="match status" value="1"/>
</dbReference>
<name>A0A2D0N1K4_FLAN2</name>